<feature type="compositionally biased region" description="Basic and acidic residues" evidence="1">
    <location>
        <begin position="501"/>
        <end position="512"/>
    </location>
</feature>
<keyword evidence="2" id="KW-0472">Membrane</keyword>
<dbReference type="Proteomes" id="UP000589516">
    <property type="component" value="Unassembled WGS sequence"/>
</dbReference>
<evidence type="ECO:0000259" key="3">
    <source>
        <dbReference type="Pfam" id="PF13248"/>
    </source>
</evidence>
<feature type="domain" description="Putative zinc-ribbon" evidence="3">
    <location>
        <begin position="408"/>
        <end position="430"/>
    </location>
</feature>
<keyword evidence="2" id="KW-1133">Transmembrane helix</keyword>
<sequence length="512" mass="55444">MRMRMAWLALLLLLPATPVASEGLMPEVWLEANFETDRKLVVELRVATGGGLAGDRLPGGADELARPAFGVPALNRIARALANDSSGFSAQLLAGQLLFGHLAWETLEGSELYSNEVALNTVELYPNGFYIVLAVMLDPALPLELRPLYCLYDNPRLVGGEEPAFSGYEVTLTARGSTTFSANGVHFNHLRWLQPGATLAMPSFGVTFSTEELYLDPTELLGVGERYDARTTVIVVVPAGQHSNPYLMLGTYALLIGFSWLLLRRNREYRLRFGIYRWLAVAAIFPLAFVPLSGPLFMVAALLSTLWDTARMAQVSQGRKEKRAQFPVLEEIEAPEEIIDGSDRQLTDEVLPGERELLDELLEETTPDALGELAPGEGRLLEGEFEETQVLANRQPEGRELHPLPTGSCPNCDTSVEDDWKACPKCGELLGSEGLVAAVREASSGAGSGGTGGSEALEAQPVSIDDLLASLDEKGELPEGEEEEPGEDGGAAGNASGDVMDELKKKLEEMDE</sequence>
<gene>
    <name evidence="4" type="ORF">EYQ16_01835</name>
</gene>
<dbReference type="InterPro" id="IPR059113">
    <property type="entry name" value="Znf_ribbon"/>
</dbReference>
<comment type="caution">
    <text evidence="4">The sequence shown here is derived from an EMBL/GenBank/DDBJ whole genome shotgun (WGS) entry which is preliminary data.</text>
</comment>
<feature type="compositionally biased region" description="Acidic residues" evidence="1">
    <location>
        <begin position="478"/>
        <end position="487"/>
    </location>
</feature>
<evidence type="ECO:0000313" key="5">
    <source>
        <dbReference type="Proteomes" id="UP000589516"/>
    </source>
</evidence>
<evidence type="ECO:0000256" key="1">
    <source>
        <dbReference type="SAM" id="MobiDB-lite"/>
    </source>
</evidence>
<accession>A0A7C8DCP2</accession>
<evidence type="ECO:0000313" key="4">
    <source>
        <dbReference type="EMBL" id="HIG63245.1"/>
    </source>
</evidence>
<dbReference type="Pfam" id="PF13248">
    <property type="entry name" value="Zn_ribbon_3"/>
    <property type="match status" value="1"/>
</dbReference>
<name>A0A7C8DCP2_9ARCH</name>
<dbReference type="EMBL" id="DUAV01000018">
    <property type="protein sequence ID" value="HIG63245.1"/>
    <property type="molecule type" value="Genomic_DNA"/>
</dbReference>
<reference evidence="5" key="1">
    <citation type="journal article" date="2019" name="bioRxiv">
        <title>Genome diversification in globally distributed novel marine Proteobacteria is linked to environmental adaptation.</title>
        <authorList>
            <person name="Zhou Z."/>
            <person name="Tran P.Q."/>
            <person name="Kieft K."/>
            <person name="Anantharaman K."/>
        </authorList>
    </citation>
    <scope>NUCLEOTIDE SEQUENCE [LARGE SCALE GENOMIC DNA]</scope>
</reference>
<evidence type="ECO:0000256" key="2">
    <source>
        <dbReference type="SAM" id="Phobius"/>
    </source>
</evidence>
<keyword evidence="2" id="KW-0812">Transmembrane</keyword>
<protein>
    <submittedName>
        <fullName evidence="4">Zinc ribbon domain-containing protein</fullName>
    </submittedName>
</protein>
<organism evidence="4 5">
    <name type="scientific">Marine Group III euryarchaeote</name>
    <dbReference type="NCBI Taxonomy" id="2173149"/>
    <lineage>
        <taxon>Archaea</taxon>
        <taxon>Methanobacteriati</taxon>
        <taxon>Thermoplasmatota</taxon>
        <taxon>Thermoplasmata</taxon>
        <taxon>Candidatus Thermoprofundales</taxon>
    </lineage>
</organism>
<feature type="transmembrane region" description="Helical" evidence="2">
    <location>
        <begin position="275"/>
        <end position="307"/>
    </location>
</feature>
<feature type="region of interest" description="Disordered" evidence="1">
    <location>
        <begin position="443"/>
        <end position="512"/>
    </location>
</feature>
<proteinExistence type="predicted"/>
<feature type="transmembrane region" description="Helical" evidence="2">
    <location>
        <begin position="246"/>
        <end position="263"/>
    </location>
</feature>
<dbReference type="AlphaFoldDB" id="A0A7C8DCP2"/>